<evidence type="ECO:0000313" key="2">
    <source>
        <dbReference type="Proteomes" id="UP000030170"/>
    </source>
</evidence>
<organism evidence="1 2">
    <name type="scientific">Neosynechococcus sphagnicola sy1</name>
    <dbReference type="NCBI Taxonomy" id="1497020"/>
    <lineage>
        <taxon>Bacteria</taxon>
        <taxon>Bacillati</taxon>
        <taxon>Cyanobacteriota</taxon>
        <taxon>Cyanophyceae</taxon>
        <taxon>Neosynechococcales</taxon>
        <taxon>Neosynechococcaceae</taxon>
        <taxon>Neosynechococcus</taxon>
    </lineage>
</organism>
<name>A0A098TQU3_9CYAN</name>
<gene>
    <name evidence="1" type="ORF">DO97_01450</name>
</gene>
<dbReference type="AlphaFoldDB" id="A0A098TQU3"/>
<dbReference type="Proteomes" id="UP000030170">
    <property type="component" value="Unassembled WGS sequence"/>
</dbReference>
<proteinExistence type="predicted"/>
<keyword evidence="2" id="KW-1185">Reference proteome</keyword>
<sequence length="67" mass="7305">MVWLSSRNHCKDKTTELSIAHSLSLGQQIQGICPLSLGITDRKVVTPISEAERPYRGMAGQGLTARP</sequence>
<comment type="caution">
    <text evidence="1">The sequence shown here is derived from an EMBL/GenBank/DDBJ whole genome shotgun (WGS) entry which is preliminary data.</text>
</comment>
<evidence type="ECO:0000313" key="1">
    <source>
        <dbReference type="EMBL" id="KGF73203.1"/>
    </source>
</evidence>
<accession>A0A098TQU3</accession>
<dbReference type="EMBL" id="JJML01000014">
    <property type="protein sequence ID" value="KGF73203.1"/>
    <property type="molecule type" value="Genomic_DNA"/>
</dbReference>
<reference evidence="1 2" key="1">
    <citation type="journal article" date="2014" name="Mol. Ecol.">
        <title>Evolution of Synechococcus.</title>
        <authorList>
            <person name="Dvorak P."/>
            <person name="Casamatta D."/>
            <person name="Hasler P."/>
            <person name="Poulickova A."/>
            <person name="Ondrej V."/>
            <person name="Sanges R."/>
        </authorList>
    </citation>
    <scope>NUCLEOTIDE SEQUENCE [LARGE SCALE GENOMIC DNA]</scope>
    <source>
        <strain evidence="1 2">CAUP A 1101</strain>
    </source>
</reference>
<protein>
    <submittedName>
        <fullName evidence="1">Uncharacterized protein</fullName>
    </submittedName>
</protein>